<proteinExistence type="predicted"/>
<keyword evidence="2" id="KW-1185">Reference proteome</keyword>
<protein>
    <recommendedName>
        <fullName evidence="3">Heterokaryon incompatibility domain-containing protein</fullName>
    </recommendedName>
</protein>
<comment type="caution">
    <text evidence="1">The sequence shown here is derived from an EMBL/GenBank/DDBJ whole genome shotgun (WGS) entry which is preliminary data.</text>
</comment>
<dbReference type="AlphaFoldDB" id="A0AA39N5P2"/>
<evidence type="ECO:0000313" key="2">
    <source>
        <dbReference type="Proteomes" id="UP001175211"/>
    </source>
</evidence>
<dbReference type="EMBL" id="JAUEPS010000018">
    <property type="protein sequence ID" value="KAK0458359.1"/>
    <property type="molecule type" value="Genomic_DNA"/>
</dbReference>
<sequence>MSSLIWAQAVRILGPERAYRRCRRWIFITASERLLLYVQFQLLHTFTPADTPIEVWMILHQDILGSGSLGIAEKLGIVGGMKHKMTLNNTFLLPEVTISASTEINQAEEEIVVPLQRKYTGAKPVISASLANTPCTTLGTRGLLERLNTTLGTSHSLETPSLSSVLEVCIWKNYDFGTAYSCLRRVWYTDDWSIIPGELRKCDRKDRKMRRNALDGNCVVEPNTCPRRAWDLYKYPDPISHAWVGDGDRVDVWTPINGHEWPVPIPRGTNLNLIRIEMLNLGREYVWLDVLCLRQKGGLREYLRAEEWKLDVPTIGQTYGDVDVFCYLSGLGRPLSVMEGYFDNDRSWFNRAWTLQEVGYGRTICGVTPDGPLNAKPDKNGNYETETLTTFRQQIRDMRQILHEIFEMLEEMRCQVSTNPVDKIAGMAFLLGPYTIPAYYEHQSPGDAWTALVNTIMSIKRGFLFFQYPEPGDAGTKWRPSWDQVMTKPLPRDEHYFTAIHRKGKDDECEAALCIEKGFVQGLAVEGVPGADRHGRLHVEDMYGTKRVFNIIARHQYPIPEDMYTLIGSEESMNYSSHCWKGWVVGRRLSDDRFEKVSVFQMVDDMTEDMINNLAEKSASIFWFNSTYNQRQSSVYIGDTRSLVFGVLMQYNFRNVEINPPHNLQFAGSHHSDESVDNNVIESKFRRKLLELGTTYVTTLGVMAYG</sequence>
<dbReference type="GeneID" id="85362782"/>
<evidence type="ECO:0000313" key="1">
    <source>
        <dbReference type="EMBL" id="KAK0458359.1"/>
    </source>
</evidence>
<gene>
    <name evidence="1" type="ORF">EV420DRAFT_1682587</name>
</gene>
<evidence type="ECO:0008006" key="3">
    <source>
        <dbReference type="Google" id="ProtNLM"/>
    </source>
</evidence>
<accession>A0AA39N5P2</accession>
<dbReference type="Proteomes" id="UP001175211">
    <property type="component" value="Unassembled WGS sequence"/>
</dbReference>
<reference evidence="1" key="1">
    <citation type="submission" date="2023-06" db="EMBL/GenBank/DDBJ databases">
        <authorList>
            <consortium name="Lawrence Berkeley National Laboratory"/>
            <person name="Ahrendt S."/>
            <person name="Sahu N."/>
            <person name="Indic B."/>
            <person name="Wong-Bajracharya J."/>
            <person name="Merenyi Z."/>
            <person name="Ke H.-M."/>
            <person name="Monk M."/>
            <person name="Kocsube S."/>
            <person name="Drula E."/>
            <person name="Lipzen A."/>
            <person name="Balint B."/>
            <person name="Henrissat B."/>
            <person name="Andreopoulos B."/>
            <person name="Martin F.M."/>
            <person name="Harder C.B."/>
            <person name="Rigling D."/>
            <person name="Ford K.L."/>
            <person name="Foster G.D."/>
            <person name="Pangilinan J."/>
            <person name="Papanicolaou A."/>
            <person name="Barry K."/>
            <person name="LaButti K."/>
            <person name="Viragh M."/>
            <person name="Koriabine M."/>
            <person name="Yan M."/>
            <person name="Riley R."/>
            <person name="Champramary S."/>
            <person name="Plett K.L."/>
            <person name="Tsai I.J."/>
            <person name="Slot J."/>
            <person name="Sipos G."/>
            <person name="Plett J."/>
            <person name="Nagy L.G."/>
            <person name="Grigoriev I.V."/>
        </authorList>
    </citation>
    <scope>NUCLEOTIDE SEQUENCE</scope>
    <source>
        <strain evidence="1">CCBAS 213</strain>
    </source>
</reference>
<name>A0AA39N5P2_ARMTA</name>
<organism evidence="1 2">
    <name type="scientific">Armillaria tabescens</name>
    <name type="common">Ringless honey mushroom</name>
    <name type="synonym">Agaricus tabescens</name>
    <dbReference type="NCBI Taxonomy" id="1929756"/>
    <lineage>
        <taxon>Eukaryota</taxon>
        <taxon>Fungi</taxon>
        <taxon>Dikarya</taxon>
        <taxon>Basidiomycota</taxon>
        <taxon>Agaricomycotina</taxon>
        <taxon>Agaricomycetes</taxon>
        <taxon>Agaricomycetidae</taxon>
        <taxon>Agaricales</taxon>
        <taxon>Marasmiineae</taxon>
        <taxon>Physalacriaceae</taxon>
        <taxon>Desarmillaria</taxon>
    </lineage>
</organism>
<dbReference type="RefSeq" id="XP_060330647.1">
    <property type="nucleotide sequence ID" value="XM_060479234.1"/>
</dbReference>